<dbReference type="GO" id="GO:0002098">
    <property type="term" value="P:tRNA wobble uridine modification"/>
    <property type="evidence" value="ECO:0007669"/>
    <property type="project" value="InterPro"/>
</dbReference>
<dbReference type="GO" id="GO:0033588">
    <property type="term" value="C:elongator holoenzyme complex"/>
    <property type="evidence" value="ECO:0007669"/>
    <property type="project" value="InterPro"/>
</dbReference>
<dbReference type="Pfam" id="PF09807">
    <property type="entry name" value="ELP6"/>
    <property type="match status" value="1"/>
</dbReference>
<reference evidence="3" key="1">
    <citation type="journal article" date="2013" name="Nat. Biotechnol.">
        <title>Chinese hamster genome sequenced from sorted chromosomes.</title>
        <authorList>
            <person name="Brinkrolf K."/>
            <person name="Rupp O."/>
            <person name="Laux H."/>
            <person name="Kollin F."/>
            <person name="Ernst W."/>
            <person name="Linke B."/>
            <person name="Kofler R."/>
            <person name="Romand S."/>
            <person name="Hesse F."/>
            <person name="Budach W.E."/>
            <person name="Galosy S."/>
            <person name="Muller D."/>
            <person name="Noll T."/>
            <person name="Wienberg J."/>
            <person name="Jostock T."/>
            <person name="Leonard M."/>
            <person name="Grillari J."/>
            <person name="Tauch A."/>
            <person name="Goesmann A."/>
            <person name="Helk B."/>
            <person name="Mott J.E."/>
            <person name="Puhler A."/>
            <person name="Borth N."/>
        </authorList>
    </citation>
    <scope>NUCLEOTIDE SEQUENCE [LARGE SCALE GENOMIC DNA]</scope>
    <source>
        <strain evidence="3">17A/GY</strain>
    </source>
</reference>
<dbReference type="UniPathway" id="UPA00988"/>
<evidence type="ECO:0000256" key="1">
    <source>
        <dbReference type="ARBA" id="ARBA00005043"/>
    </source>
</evidence>
<protein>
    <submittedName>
        <fullName evidence="2">Putative UPF0405 protein C3orf75 like protein</fullName>
    </submittedName>
</protein>
<comment type="pathway">
    <text evidence="1">tRNA modification; 5-methoxycarbonylmethyl-2-thiouridine-tRNA biosynthesis.</text>
</comment>
<feature type="non-terminal residue" evidence="2">
    <location>
        <position position="1"/>
    </location>
</feature>
<gene>
    <name evidence="2" type="ORF">H671_4g12776</name>
</gene>
<dbReference type="Proteomes" id="UP000030759">
    <property type="component" value="Unassembled WGS sequence"/>
</dbReference>
<dbReference type="InterPro" id="IPR018627">
    <property type="entry name" value="ELP6"/>
</dbReference>
<organism evidence="2 3">
    <name type="scientific">Cricetulus griseus</name>
    <name type="common">Chinese hamster</name>
    <name type="synonym">Cricetulus barabensis griseus</name>
    <dbReference type="NCBI Taxonomy" id="10029"/>
    <lineage>
        <taxon>Eukaryota</taxon>
        <taxon>Metazoa</taxon>
        <taxon>Chordata</taxon>
        <taxon>Craniata</taxon>
        <taxon>Vertebrata</taxon>
        <taxon>Euteleostomi</taxon>
        <taxon>Mammalia</taxon>
        <taxon>Eutheria</taxon>
        <taxon>Euarchontoglires</taxon>
        <taxon>Glires</taxon>
        <taxon>Rodentia</taxon>
        <taxon>Myomorpha</taxon>
        <taxon>Muroidea</taxon>
        <taxon>Cricetidae</taxon>
        <taxon>Cricetinae</taxon>
        <taxon>Cricetulus</taxon>
    </lineage>
</organism>
<proteinExistence type="predicted"/>
<dbReference type="EMBL" id="KE675508">
    <property type="protein sequence ID" value="ERE75271.1"/>
    <property type="molecule type" value="Genomic_DNA"/>
</dbReference>
<sequence>EASAGNLQSLYQFVRDSLKPVDSGETPWKFPVLLVDNLSVLLSLGLEAVAVLDFMQYCRATVCCELKQQCLSNGENWSQRNEAVAVTTTTSFEALGTEVRLLGSKGLAQKVLDLPW</sequence>
<dbReference type="PANTHER" id="PTHR16184">
    <property type="entry name" value="ELONGATOR COMPLEX PROTEIN 6"/>
    <property type="match status" value="1"/>
</dbReference>
<dbReference type="AlphaFoldDB" id="A0A061I6Q6"/>
<evidence type="ECO:0000313" key="3">
    <source>
        <dbReference type="Proteomes" id="UP000030759"/>
    </source>
</evidence>
<name>A0A061I6Q6_CRIGR</name>
<accession>A0A061I6Q6</accession>
<evidence type="ECO:0000313" key="2">
    <source>
        <dbReference type="EMBL" id="ERE75271.1"/>
    </source>
</evidence>
<dbReference type="PANTHER" id="PTHR16184:SF6">
    <property type="entry name" value="ELONGATOR COMPLEX PROTEIN 6"/>
    <property type="match status" value="1"/>
</dbReference>